<dbReference type="STRING" id="394096.DB31_9073"/>
<dbReference type="Gene3D" id="3.40.1190.20">
    <property type="match status" value="1"/>
</dbReference>
<evidence type="ECO:0000313" key="5">
    <source>
        <dbReference type="Proteomes" id="UP000028725"/>
    </source>
</evidence>
<dbReference type="Proteomes" id="UP000028725">
    <property type="component" value="Unassembled WGS sequence"/>
</dbReference>
<name>A0A085WGP6_9BACT</name>
<evidence type="ECO:0000313" key="4">
    <source>
        <dbReference type="EMBL" id="KFE66859.1"/>
    </source>
</evidence>
<feature type="domain" description="Carbohydrate kinase PfkB" evidence="3">
    <location>
        <begin position="176"/>
        <end position="280"/>
    </location>
</feature>
<dbReference type="InterPro" id="IPR011611">
    <property type="entry name" value="PfkB_dom"/>
</dbReference>
<feature type="domain" description="Carbohydrate kinase PfkB" evidence="3">
    <location>
        <begin position="14"/>
        <end position="136"/>
    </location>
</feature>
<evidence type="ECO:0000256" key="1">
    <source>
        <dbReference type="ARBA" id="ARBA00022679"/>
    </source>
</evidence>
<gene>
    <name evidence="4" type="ORF">DB31_9073</name>
</gene>
<dbReference type="PROSITE" id="PS00584">
    <property type="entry name" value="PFKB_KINASES_2"/>
    <property type="match status" value="1"/>
</dbReference>
<dbReference type="Pfam" id="PF00294">
    <property type="entry name" value="PfkB"/>
    <property type="match status" value="2"/>
</dbReference>
<dbReference type="OrthoDB" id="9795789at2"/>
<keyword evidence="2" id="KW-0418">Kinase</keyword>
<dbReference type="GO" id="GO:0016301">
    <property type="term" value="F:kinase activity"/>
    <property type="evidence" value="ECO:0007669"/>
    <property type="project" value="UniProtKB-KW"/>
</dbReference>
<dbReference type="PANTHER" id="PTHR10584:SF166">
    <property type="entry name" value="RIBOKINASE"/>
    <property type="match status" value="1"/>
</dbReference>
<evidence type="ECO:0000256" key="2">
    <source>
        <dbReference type="ARBA" id="ARBA00022777"/>
    </source>
</evidence>
<dbReference type="InterPro" id="IPR002173">
    <property type="entry name" value="Carboh/pur_kinase_PfkB_CS"/>
</dbReference>
<accession>A0A085WGP6</accession>
<dbReference type="PATRIC" id="fig|394096.3.peg.5100"/>
<protein>
    <submittedName>
        <fullName evidence="4">PfkB domain protein</fullName>
    </submittedName>
</protein>
<sequence>MTRVLVVGGVAFNTMIQLEQFPERRSQTVFSRGYHETLGETGAGKALNLRKLGFDVSLHGLVGDDLYGHRIEERLQQEGIHFLRDLDPRGTERHVNLMNAEGGRISIYMAYATFEPQLDLSHLEALIPSHDYVVLNIINYARRLIPAVKRSGKELWCDIHDFDGRNEYHRDFIEAADCIFMSSDSMSDYRPFMQYLVSQGKKLVVCTHGRHGSTALTSDNRWIETPIVPGYTVRDTNGAGDAFFAGFLFGHSRQYPLKQCLRLASITGALCVTSEELASPTLSSELLESEYRKHFG</sequence>
<evidence type="ECO:0000259" key="3">
    <source>
        <dbReference type="Pfam" id="PF00294"/>
    </source>
</evidence>
<dbReference type="SUPFAM" id="SSF53613">
    <property type="entry name" value="Ribokinase-like"/>
    <property type="match status" value="1"/>
</dbReference>
<dbReference type="InterPro" id="IPR029056">
    <property type="entry name" value="Ribokinase-like"/>
</dbReference>
<reference evidence="4 5" key="1">
    <citation type="submission" date="2014-04" db="EMBL/GenBank/DDBJ databases">
        <title>Genome assembly of Hyalangium minutum DSM 14724.</title>
        <authorList>
            <person name="Sharma G."/>
            <person name="Subramanian S."/>
        </authorList>
    </citation>
    <scope>NUCLEOTIDE SEQUENCE [LARGE SCALE GENOMIC DNA]</scope>
    <source>
        <strain evidence="4 5">DSM 14724</strain>
    </source>
</reference>
<proteinExistence type="predicted"/>
<dbReference type="EMBL" id="JMCB01000009">
    <property type="protein sequence ID" value="KFE66859.1"/>
    <property type="molecule type" value="Genomic_DNA"/>
</dbReference>
<keyword evidence="1" id="KW-0808">Transferase</keyword>
<keyword evidence="5" id="KW-1185">Reference proteome</keyword>
<dbReference type="PANTHER" id="PTHR10584">
    <property type="entry name" value="SUGAR KINASE"/>
    <property type="match status" value="1"/>
</dbReference>
<comment type="caution">
    <text evidence="4">The sequence shown here is derived from an EMBL/GenBank/DDBJ whole genome shotgun (WGS) entry which is preliminary data.</text>
</comment>
<dbReference type="AlphaFoldDB" id="A0A085WGP6"/>
<dbReference type="RefSeq" id="WP_044191934.1">
    <property type="nucleotide sequence ID" value="NZ_JMCB01000009.1"/>
</dbReference>
<organism evidence="4 5">
    <name type="scientific">Hyalangium minutum</name>
    <dbReference type="NCBI Taxonomy" id="394096"/>
    <lineage>
        <taxon>Bacteria</taxon>
        <taxon>Pseudomonadati</taxon>
        <taxon>Myxococcota</taxon>
        <taxon>Myxococcia</taxon>
        <taxon>Myxococcales</taxon>
        <taxon>Cystobacterineae</taxon>
        <taxon>Archangiaceae</taxon>
        <taxon>Hyalangium</taxon>
    </lineage>
</organism>